<dbReference type="EMBL" id="JAOAOG010000040">
    <property type="protein sequence ID" value="KAJ6252715.1"/>
    <property type="molecule type" value="Genomic_DNA"/>
</dbReference>
<comment type="similarity">
    <text evidence="2">Belongs to the SLC29A/ENT transporter (TC 2.A.57) family.</text>
</comment>
<feature type="transmembrane region" description="Helical" evidence="7">
    <location>
        <begin position="32"/>
        <end position="56"/>
    </location>
</feature>
<dbReference type="Pfam" id="PF01733">
    <property type="entry name" value="Nucleoside_tran"/>
    <property type="match status" value="1"/>
</dbReference>
<dbReference type="PIRSF" id="PIRSF016379">
    <property type="entry name" value="ENT"/>
    <property type="match status" value="1"/>
</dbReference>
<dbReference type="Proteomes" id="UP001150062">
    <property type="component" value="Unassembled WGS sequence"/>
</dbReference>
<comment type="caution">
    <text evidence="8">The sequence shown here is derived from an EMBL/GenBank/DDBJ whole genome shotgun (WGS) entry which is preliminary data.</text>
</comment>
<organism evidence="8 9">
    <name type="scientific">Anaeramoeba flamelloides</name>
    <dbReference type="NCBI Taxonomy" id="1746091"/>
    <lineage>
        <taxon>Eukaryota</taxon>
        <taxon>Metamonada</taxon>
        <taxon>Anaeramoebidae</taxon>
        <taxon>Anaeramoeba</taxon>
    </lineage>
</organism>
<keyword evidence="3" id="KW-0813">Transport</keyword>
<feature type="transmembrane region" description="Helical" evidence="7">
    <location>
        <begin position="369"/>
        <end position="388"/>
    </location>
</feature>
<gene>
    <name evidence="8" type="ORF">M0813_13925</name>
</gene>
<feature type="transmembrane region" description="Helical" evidence="7">
    <location>
        <begin position="409"/>
        <end position="430"/>
    </location>
</feature>
<evidence type="ECO:0000256" key="4">
    <source>
        <dbReference type="ARBA" id="ARBA00022692"/>
    </source>
</evidence>
<dbReference type="PRINTS" id="PR01130">
    <property type="entry name" value="DERENTRNSPRT"/>
</dbReference>
<evidence type="ECO:0000313" key="9">
    <source>
        <dbReference type="Proteomes" id="UP001150062"/>
    </source>
</evidence>
<feature type="transmembrane region" description="Helical" evidence="7">
    <location>
        <begin position="346"/>
        <end position="363"/>
    </location>
</feature>
<name>A0ABQ8Z7L3_9EUKA</name>
<keyword evidence="4 7" id="KW-0812">Transmembrane</keyword>
<evidence type="ECO:0000256" key="3">
    <source>
        <dbReference type="ARBA" id="ARBA00022448"/>
    </source>
</evidence>
<comment type="subcellular location">
    <subcellularLocation>
        <location evidence="1">Membrane</location>
        <topology evidence="1">Multi-pass membrane protein</topology>
    </subcellularLocation>
</comment>
<feature type="transmembrane region" description="Helical" evidence="7">
    <location>
        <begin position="176"/>
        <end position="197"/>
    </location>
</feature>
<proteinExistence type="inferred from homology"/>
<keyword evidence="6 7" id="KW-0472">Membrane</keyword>
<evidence type="ECO:0000256" key="6">
    <source>
        <dbReference type="ARBA" id="ARBA00023136"/>
    </source>
</evidence>
<feature type="transmembrane region" description="Helical" evidence="7">
    <location>
        <begin position="278"/>
        <end position="303"/>
    </location>
</feature>
<dbReference type="InterPro" id="IPR002259">
    <property type="entry name" value="Eqnu_transpt"/>
</dbReference>
<protein>
    <submittedName>
        <fullName evidence="8">Equilibrative nucleoside transporter 1</fullName>
    </submittedName>
</protein>
<evidence type="ECO:0000256" key="1">
    <source>
        <dbReference type="ARBA" id="ARBA00004141"/>
    </source>
</evidence>
<evidence type="ECO:0000256" key="2">
    <source>
        <dbReference type="ARBA" id="ARBA00007965"/>
    </source>
</evidence>
<evidence type="ECO:0000256" key="5">
    <source>
        <dbReference type="ARBA" id="ARBA00022989"/>
    </source>
</evidence>
<evidence type="ECO:0000313" key="8">
    <source>
        <dbReference type="EMBL" id="KAJ6252715.1"/>
    </source>
</evidence>
<reference evidence="8" key="1">
    <citation type="submission" date="2022-08" db="EMBL/GenBank/DDBJ databases">
        <title>Novel sulfate-reducing endosymbionts in the free-living metamonad Anaeramoeba.</title>
        <authorList>
            <person name="Jerlstrom-Hultqvist J."/>
            <person name="Cepicka I."/>
            <person name="Gallot-Lavallee L."/>
            <person name="Salas-Leiva D."/>
            <person name="Curtis B.A."/>
            <person name="Zahonova K."/>
            <person name="Pipaliya S."/>
            <person name="Dacks J."/>
            <person name="Roger A.J."/>
        </authorList>
    </citation>
    <scope>NUCLEOTIDE SEQUENCE</scope>
    <source>
        <strain evidence="8">Schooner1</strain>
    </source>
</reference>
<feature type="transmembrane region" description="Helical" evidence="7">
    <location>
        <begin position="142"/>
        <end position="161"/>
    </location>
</feature>
<feature type="transmembrane region" description="Helical" evidence="7">
    <location>
        <begin position="76"/>
        <end position="100"/>
    </location>
</feature>
<sequence>MGIAHLLPYNAFLTAYDYFNTNLSKVSKSFEFYISSIMTWGTFIALGFDLFLSSYFGNKKRKMNQIEQNKEQKLKFTTRIVGGFIVYILTTGSVPIIMTFCELKVAFVLMMVNVVFVGFSTGICQGGIFGFAAIFEPKYTTAVMSGQGFAGVIVSFLRVITKGATEQTTRGIRDSAFAYFAASAGIVFFIIVGYFFLIRTKFTKYYISKYYYHLENADSTKEEEPMSINESGSEYSGESETDRQTTVIKDHLEKDDDTTSLLDGTPKRIKLWPLYKKIFRFSFSVFFTFFISLALFPSVMVQIPSTRNHLNTTGWYSLILITLFNCLDTTGRTLPKWIPNLFSNKFLVGFVLSRSVFLVLFVLCVEKVISSDAISIIIVIIFSITNGYPSSISMMRGPFAKGIKEHERSTAAVMMVHYFITSGISCWFGREFYFYSTFRSFVRQKLKIKNTIKAEEGKEKKIQNSSKI</sequence>
<evidence type="ECO:0000256" key="7">
    <source>
        <dbReference type="SAM" id="Phobius"/>
    </source>
</evidence>
<dbReference type="PANTHER" id="PTHR10332:SF10">
    <property type="entry name" value="EQUILIBRATIVE NUCLEOSIDE TRANSPORTER 4"/>
    <property type="match status" value="1"/>
</dbReference>
<feature type="transmembrane region" description="Helical" evidence="7">
    <location>
        <begin position="106"/>
        <end position="135"/>
    </location>
</feature>
<keyword evidence="9" id="KW-1185">Reference proteome</keyword>
<dbReference type="PANTHER" id="PTHR10332">
    <property type="entry name" value="EQUILIBRATIVE NUCLEOSIDE TRANSPORTER"/>
    <property type="match status" value="1"/>
</dbReference>
<accession>A0ABQ8Z7L3</accession>
<keyword evidence="5 7" id="KW-1133">Transmembrane helix</keyword>